<reference evidence="3" key="1">
    <citation type="submission" date="2015-10" db="EMBL/GenBank/DDBJ databases">
        <authorList>
            <person name="Ju K.-S."/>
            <person name="Doroghazi J.R."/>
            <person name="Metcalf W.W."/>
        </authorList>
    </citation>
    <scope>NUCLEOTIDE SEQUENCE [LARGE SCALE GENOMIC DNA]</scope>
    <source>
        <strain evidence="3">NRRL F-8817</strain>
    </source>
</reference>
<feature type="domain" description="IPT/TIG" evidence="1">
    <location>
        <begin position="86"/>
        <end position="169"/>
    </location>
</feature>
<dbReference type="Pfam" id="PF01833">
    <property type="entry name" value="TIG"/>
    <property type="match status" value="2"/>
</dbReference>
<dbReference type="InterPro" id="IPR013783">
    <property type="entry name" value="Ig-like_fold"/>
</dbReference>
<dbReference type="Proteomes" id="UP000053413">
    <property type="component" value="Unassembled WGS sequence"/>
</dbReference>
<evidence type="ECO:0000313" key="3">
    <source>
        <dbReference type="Proteomes" id="UP000053413"/>
    </source>
</evidence>
<feature type="domain" description="IPT/TIG" evidence="1">
    <location>
        <begin position="9"/>
        <end position="80"/>
    </location>
</feature>
<name>A0A0X3VGX0_STRVO</name>
<dbReference type="GO" id="GO:0005975">
    <property type="term" value="P:carbohydrate metabolic process"/>
    <property type="evidence" value="ECO:0007669"/>
    <property type="project" value="UniProtKB-ARBA"/>
</dbReference>
<comment type="caution">
    <text evidence="2">The sequence shown here is derived from an EMBL/GenBank/DDBJ whole genome shotgun (WGS) entry which is preliminary data.</text>
</comment>
<dbReference type="SUPFAM" id="SSF81296">
    <property type="entry name" value="E set domains"/>
    <property type="match status" value="3"/>
</dbReference>
<accession>A0A0X3VGX0</accession>
<evidence type="ECO:0000313" key="2">
    <source>
        <dbReference type="EMBL" id="KUL43854.1"/>
    </source>
</evidence>
<dbReference type="InterPro" id="IPR002909">
    <property type="entry name" value="IPT_dom"/>
</dbReference>
<evidence type="ECO:0000259" key="1">
    <source>
        <dbReference type="Pfam" id="PF01833"/>
    </source>
</evidence>
<dbReference type="RefSeq" id="WP_059149075.1">
    <property type="nucleotide sequence ID" value="NZ_LLZJ01000419.1"/>
</dbReference>
<dbReference type="AlphaFoldDB" id="A0A0X3VGX0"/>
<dbReference type="EMBL" id="LLZJ01000419">
    <property type="protein sequence ID" value="KUL43854.1"/>
    <property type="molecule type" value="Genomic_DNA"/>
</dbReference>
<protein>
    <recommendedName>
        <fullName evidence="1">IPT/TIG domain-containing protein</fullName>
    </recommendedName>
</protein>
<dbReference type="Gene3D" id="2.60.40.10">
    <property type="entry name" value="Immunoglobulins"/>
    <property type="match status" value="3"/>
</dbReference>
<dbReference type="InterPro" id="IPR014756">
    <property type="entry name" value="Ig_E-set"/>
</dbReference>
<gene>
    <name evidence="2" type="ORF">ADL28_42025</name>
</gene>
<organism evidence="2 3">
    <name type="scientific">Streptomyces violaceusniger</name>
    <dbReference type="NCBI Taxonomy" id="68280"/>
    <lineage>
        <taxon>Bacteria</taxon>
        <taxon>Bacillati</taxon>
        <taxon>Actinomycetota</taxon>
        <taxon>Actinomycetes</taxon>
        <taxon>Kitasatosporales</taxon>
        <taxon>Streptomycetaceae</taxon>
        <taxon>Streptomyces</taxon>
        <taxon>Streptomyces violaceusniger group</taxon>
    </lineage>
</organism>
<sequence length="256" mass="24799">MAPVITPPLVPAQGKTGDTVTVNGSGFTTAATVNFGSVLASTTFVSSTQLTFVVPSGAPCSGTVQVSVTQTGVKSNPASFVILPAPSVTSVTPACLPAATGGSVTVTGSGFASGGTINLPTTPTPTALTITPPVNNNAVSGTIPGGSDPGTYQVTVTTPGGTGTPNVAFVTLQAAPALTSVVPPTGDLPGDQVTIYGSDLDNLVSVTYTVGATTLTDTTATAFGTYVLSTVPTGLPAGAGTITVTTCGGSDTIAFN</sequence>
<proteinExistence type="predicted"/>